<dbReference type="Pfam" id="PF13391">
    <property type="entry name" value="HNH_2"/>
    <property type="match status" value="1"/>
</dbReference>
<name>A0A1J5R1K1_9ZZZZ</name>
<reference evidence="2" key="1">
    <citation type="submission" date="2016-10" db="EMBL/GenBank/DDBJ databases">
        <title>Sequence of Gallionella enrichment culture.</title>
        <authorList>
            <person name="Poehlein A."/>
            <person name="Muehling M."/>
            <person name="Daniel R."/>
        </authorList>
    </citation>
    <scope>NUCLEOTIDE SEQUENCE</scope>
</reference>
<accession>A0A1J5R1K1</accession>
<comment type="caution">
    <text evidence="2">The sequence shown here is derived from an EMBL/GenBank/DDBJ whole genome shotgun (WGS) entry which is preliminary data.</text>
</comment>
<dbReference type="InterPro" id="IPR003615">
    <property type="entry name" value="HNH_nuc"/>
</dbReference>
<gene>
    <name evidence="2" type="ORF">GALL_322160</name>
</gene>
<dbReference type="SUPFAM" id="SSF48695">
    <property type="entry name" value="Multiheme cytochromes"/>
    <property type="match status" value="1"/>
</dbReference>
<organism evidence="2">
    <name type="scientific">mine drainage metagenome</name>
    <dbReference type="NCBI Taxonomy" id="410659"/>
    <lineage>
        <taxon>unclassified sequences</taxon>
        <taxon>metagenomes</taxon>
        <taxon>ecological metagenomes</taxon>
    </lineage>
</organism>
<sequence>MSCRAKLWRMEGGVPQRAWLLMAAGDNRGHGGNFGYDDQVDAYYSWDSNVPNHKNLAVGDPIALWDKKRLLGISVIEEIETSPRLKMLNRCPECHTTRISDRKKSAPRYRCMKCHAEFATPHVDVVEVLEYKARYDAAWTSLDGVLDGSQIRSLAVNAGDINAMRPLDWAAFREALIAKSARRAVERVTARVDLRWQPESGVLVEVPQGFSHALVRVRRGQQPFREQLLASQGSVCAFTGGAPERVLEAGHLYSYARLGTHFRHGGLMLRRDIHRLFDDGLLAVEPSRLRIDVAPVLAKYPQYARLHGEPLTLRLKDEQVDWLGKHWNEHRVDAQ</sequence>
<proteinExistence type="predicted"/>
<evidence type="ECO:0000259" key="1">
    <source>
        <dbReference type="Pfam" id="PF13391"/>
    </source>
</evidence>
<feature type="domain" description="HNH nuclease" evidence="1">
    <location>
        <begin position="236"/>
        <end position="285"/>
    </location>
</feature>
<dbReference type="InterPro" id="IPR036280">
    <property type="entry name" value="Multihaem_cyt_sf"/>
</dbReference>
<dbReference type="AlphaFoldDB" id="A0A1J5R1K1"/>
<dbReference type="EMBL" id="MLJW01000510">
    <property type="protein sequence ID" value="OIQ85943.1"/>
    <property type="molecule type" value="Genomic_DNA"/>
</dbReference>
<protein>
    <recommendedName>
        <fullName evidence="1">HNH nuclease domain-containing protein</fullName>
    </recommendedName>
</protein>
<evidence type="ECO:0000313" key="2">
    <source>
        <dbReference type="EMBL" id="OIQ85943.1"/>
    </source>
</evidence>